<dbReference type="InterPro" id="IPR006121">
    <property type="entry name" value="HMA_dom"/>
</dbReference>
<dbReference type="NCBIfam" id="TIGR01511">
    <property type="entry name" value="ATPase-IB1_Cu"/>
    <property type="match status" value="1"/>
</dbReference>
<keyword evidence="8" id="KW-0067">ATP-binding</keyword>
<dbReference type="SFLD" id="SFLDG00002">
    <property type="entry name" value="C1.7:_P-type_atpase_like"/>
    <property type="match status" value="1"/>
</dbReference>
<proteinExistence type="inferred from homology"/>
<evidence type="ECO:0000256" key="1">
    <source>
        <dbReference type="ARBA" id="ARBA00004370"/>
    </source>
</evidence>
<evidence type="ECO:0000256" key="7">
    <source>
        <dbReference type="ARBA" id="ARBA00023136"/>
    </source>
</evidence>
<dbReference type="Pfam" id="PF12156">
    <property type="entry name" value="ATPase-cat_bd"/>
    <property type="match status" value="1"/>
</dbReference>
<dbReference type="PANTHER" id="PTHR46594">
    <property type="entry name" value="P-TYPE CATION-TRANSPORTING ATPASE"/>
    <property type="match status" value="1"/>
</dbReference>
<dbReference type="InterPro" id="IPR023214">
    <property type="entry name" value="HAD_sf"/>
</dbReference>
<dbReference type="EMBL" id="JASZZN010000001">
    <property type="protein sequence ID" value="MDM4013967.1"/>
    <property type="molecule type" value="Genomic_DNA"/>
</dbReference>
<dbReference type="InterPro" id="IPR018303">
    <property type="entry name" value="ATPase_P-typ_P_site"/>
</dbReference>
<dbReference type="NCBIfam" id="TIGR01525">
    <property type="entry name" value="ATPase-IB_hvy"/>
    <property type="match status" value="1"/>
</dbReference>
<name>A0ABT7PBV5_9BACT</name>
<dbReference type="InterPro" id="IPR001757">
    <property type="entry name" value="P_typ_ATPase"/>
</dbReference>
<keyword evidence="11" id="KW-1185">Reference proteome</keyword>
<dbReference type="CDD" id="cd00371">
    <property type="entry name" value="HMA"/>
    <property type="match status" value="1"/>
</dbReference>
<evidence type="ECO:0000256" key="8">
    <source>
        <dbReference type="RuleBase" id="RU362081"/>
    </source>
</evidence>
<dbReference type="SUPFAM" id="SSF81653">
    <property type="entry name" value="Calcium ATPase, transduction domain A"/>
    <property type="match status" value="1"/>
</dbReference>
<dbReference type="Pfam" id="PF00122">
    <property type="entry name" value="E1-E2_ATPase"/>
    <property type="match status" value="1"/>
</dbReference>
<dbReference type="InterPro" id="IPR023299">
    <property type="entry name" value="ATPase_P-typ_cyto_dom_N"/>
</dbReference>
<dbReference type="PROSITE" id="PS50846">
    <property type="entry name" value="HMA_2"/>
    <property type="match status" value="1"/>
</dbReference>
<dbReference type="Gene3D" id="3.30.70.100">
    <property type="match status" value="1"/>
</dbReference>
<sequence>MPCVHCGLATPCRSDTDPNDVFCCNGCRQAYQLIHGWGLDAYYAIRDQNTVAGSVQDTSSGGWESFDDELFLGSSTPRPLDDGTMATELSVVGLHCAACAWLIENVASRTDGWLLARVKLNHHTTQLVFDPQRIKLSEIARLIAKLGYGLAPLTSEPVDRFRAENRKMLMQIAIAGFCAANAMWIAVALYAGDASGVAADHRLFLRIAGTVLGVTAVLVPGRTFFVSALASIRTRTPHMDLPVALGLSVGSIVGLYHAIIDSGEIYFDSLAMLVFLLLIGRWIQFRRQYHAANAVDLLLRITPQHARLICSGDETAEHVSKDAADQVEGSGRMVLTSALSPGQIIRVVAGESLPVDGIVRAGQTSIDRSLLTGESVPVSVSVGEEVTAGTVNLSRPIDVEVTAIGNESRIGQVMQSVESAMQRRTPIVQLADRIGGVFVVVVTLLAIVAFVVWLPYGLDLATANATSLLIVACPCALALATPLAVAVTLGRAAKRKVLIRDGDVFAKLGKPGVAWFDKTGTLTEGRPRAELVFGPVEILADAAAIEQECRHPIADAIIREAELSGQKANAIASDVEVLVGGVVGRVEGRTVTIGNRGLFDRHGITMTEDVVAAIARCSEQGISPIIVGIDTIALAVIGVADRLKPDAAAMIESFRHRGWKTGILSGDHPVVVQDVARQLGIEADRARGDLSPEDKLAIVSDKTQSPVLMVGDGANDAASLAAAEVGIAVRGGAEVSLQAASVFVASGTLHSIAELLEASRSCNRLIGTAFAISLTYNVFAVLLAIFGFISPLIAAILMPISSISVLSVTLAWPTFRAKNVWELTR</sequence>
<dbReference type="PROSITE" id="PS00154">
    <property type="entry name" value="ATPASE_E1_E2"/>
    <property type="match status" value="1"/>
</dbReference>
<comment type="similarity">
    <text evidence="2 8">Belongs to the cation transport ATPase (P-type) (TC 3.A.3) family. Type IB subfamily.</text>
</comment>
<feature type="domain" description="HMA" evidence="9">
    <location>
        <begin position="85"/>
        <end position="151"/>
    </location>
</feature>
<dbReference type="SFLD" id="SFLDF00027">
    <property type="entry name" value="p-type_atpase"/>
    <property type="match status" value="1"/>
</dbReference>
<dbReference type="Proteomes" id="UP001239462">
    <property type="component" value="Unassembled WGS sequence"/>
</dbReference>
<keyword evidence="8" id="KW-1003">Cell membrane</keyword>
<evidence type="ECO:0000259" key="9">
    <source>
        <dbReference type="PROSITE" id="PS50846"/>
    </source>
</evidence>
<dbReference type="Gene3D" id="3.40.1110.10">
    <property type="entry name" value="Calcium-transporting ATPase, cytoplasmic domain N"/>
    <property type="match status" value="1"/>
</dbReference>
<feature type="transmembrane region" description="Helical" evidence="8">
    <location>
        <begin position="468"/>
        <end position="490"/>
    </location>
</feature>
<dbReference type="PRINTS" id="PR00119">
    <property type="entry name" value="CATATPASE"/>
</dbReference>
<dbReference type="Pfam" id="PF00403">
    <property type="entry name" value="HMA"/>
    <property type="match status" value="1"/>
</dbReference>
<dbReference type="InterPro" id="IPR027256">
    <property type="entry name" value="P-typ_ATPase_IB"/>
</dbReference>
<keyword evidence="4 8" id="KW-0479">Metal-binding</keyword>
<evidence type="ECO:0000256" key="4">
    <source>
        <dbReference type="ARBA" id="ARBA00022723"/>
    </source>
</evidence>
<evidence type="ECO:0000313" key="11">
    <source>
        <dbReference type="Proteomes" id="UP001239462"/>
    </source>
</evidence>
<keyword evidence="7 8" id="KW-0472">Membrane</keyword>
<feature type="transmembrane region" description="Helical" evidence="8">
    <location>
        <begin position="203"/>
        <end position="229"/>
    </location>
</feature>
<dbReference type="SFLD" id="SFLDS00003">
    <property type="entry name" value="Haloacid_Dehalogenase"/>
    <property type="match status" value="1"/>
</dbReference>
<dbReference type="Pfam" id="PF00702">
    <property type="entry name" value="Hydrolase"/>
    <property type="match status" value="1"/>
</dbReference>
<dbReference type="PRINTS" id="PR00943">
    <property type="entry name" value="CUATPASE"/>
</dbReference>
<dbReference type="Gene3D" id="2.70.150.10">
    <property type="entry name" value="Calcium-transporting ATPase, cytoplasmic transduction domain A"/>
    <property type="match status" value="1"/>
</dbReference>
<evidence type="ECO:0000256" key="3">
    <source>
        <dbReference type="ARBA" id="ARBA00022692"/>
    </source>
</evidence>
<gene>
    <name evidence="10" type="ORF">QTN89_00905</name>
</gene>
<evidence type="ECO:0000256" key="5">
    <source>
        <dbReference type="ARBA" id="ARBA00022967"/>
    </source>
</evidence>
<keyword evidence="6 8" id="KW-1133">Transmembrane helix</keyword>
<comment type="caution">
    <text evidence="10">The sequence shown here is derived from an EMBL/GenBank/DDBJ whole genome shotgun (WGS) entry which is preliminary data.</text>
</comment>
<dbReference type="SUPFAM" id="SSF56784">
    <property type="entry name" value="HAD-like"/>
    <property type="match status" value="1"/>
</dbReference>
<evidence type="ECO:0000256" key="2">
    <source>
        <dbReference type="ARBA" id="ARBA00006024"/>
    </source>
</evidence>
<dbReference type="Gene3D" id="3.40.50.1000">
    <property type="entry name" value="HAD superfamily/HAD-like"/>
    <property type="match status" value="1"/>
</dbReference>
<dbReference type="InterPro" id="IPR044492">
    <property type="entry name" value="P_typ_ATPase_HD_dom"/>
</dbReference>
<dbReference type="InterPro" id="IPR036163">
    <property type="entry name" value="HMA_dom_sf"/>
</dbReference>
<feature type="transmembrane region" description="Helical" evidence="8">
    <location>
        <begin position="792"/>
        <end position="815"/>
    </location>
</feature>
<evidence type="ECO:0000313" key="10">
    <source>
        <dbReference type="EMBL" id="MDM4013967.1"/>
    </source>
</evidence>
<keyword evidence="5" id="KW-1278">Translocase</keyword>
<dbReference type="SUPFAM" id="SSF55008">
    <property type="entry name" value="HMA, heavy metal-associated domain"/>
    <property type="match status" value="1"/>
</dbReference>
<dbReference type="InterPro" id="IPR021993">
    <property type="entry name" value="ATPase-cat-bd"/>
</dbReference>
<feature type="transmembrane region" description="Helical" evidence="8">
    <location>
        <begin position="434"/>
        <end position="456"/>
    </location>
</feature>
<dbReference type="InterPro" id="IPR023298">
    <property type="entry name" value="ATPase_P-typ_TM_dom_sf"/>
</dbReference>
<dbReference type="InterPro" id="IPR008250">
    <property type="entry name" value="ATPase_P-typ_transduc_dom_A_sf"/>
</dbReference>
<dbReference type="SUPFAM" id="SSF81665">
    <property type="entry name" value="Calcium ATPase, transmembrane domain M"/>
    <property type="match status" value="1"/>
</dbReference>
<organism evidence="10 11">
    <name type="scientific">Roseiconus lacunae</name>
    <dbReference type="NCBI Taxonomy" id="2605694"/>
    <lineage>
        <taxon>Bacteria</taxon>
        <taxon>Pseudomonadati</taxon>
        <taxon>Planctomycetota</taxon>
        <taxon>Planctomycetia</taxon>
        <taxon>Pirellulales</taxon>
        <taxon>Pirellulaceae</taxon>
        <taxon>Roseiconus</taxon>
    </lineage>
</organism>
<comment type="subcellular location">
    <subcellularLocation>
        <location evidence="8">Cell membrane</location>
    </subcellularLocation>
    <subcellularLocation>
        <location evidence="1">Membrane</location>
    </subcellularLocation>
</comment>
<accession>A0ABT7PBV5</accession>
<dbReference type="PANTHER" id="PTHR46594:SF4">
    <property type="entry name" value="P-TYPE CATION-TRANSPORTING ATPASE"/>
    <property type="match status" value="1"/>
</dbReference>
<feature type="transmembrane region" description="Helical" evidence="8">
    <location>
        <begin position="169"/>
        <end position="191"/>
    </location>
</feature>
<evidence type="ECO:0000256" key="6">
    <source>
        <dbReference type="ARBA" id="ARBA00022989"/>
    </source>
</evidence>
<feature type="transmembrane region" description="Helical" evidence="8">
    <location>
        <begin position="265"/>
        <end position="283"/>
    </location>
</feature>
<dbReference type="InterPro" id="IPR059000">
    <property type="entry name" value="ATPase_P-type_domA"/>
</dbReference>
<dbReference type="NCBIfam" id="TIGR01494">
    <property type="entry name" value="ATPase_P-type"/>
    <property type="match status" value="1"/>
</dbReference>
<feature type="transmembrane region" description="Helical" evidence="8">
    <location>
        <begin position="241"/>
        <end position="259"/>
    </location>
</feature>
<protein>
    <submittedName>
        <fullName evidence="10">Heavy metal translocating P-type ATPase metal-binding domain-containing protein</fullName>
    </submittedName>
</protein>
<keyword evidence="3 8" id="KW-0812">Transmembrane</keyword>
<reference evidence="10 11" key="1">
    <citation type="submission" date="2023-06" db="EMBL/GenBank/DDBJ databases">
        <title>Roseiconus lacunae JC819 isolated from Gulf of Mannar region, Tamil Nadu.</title>
        <authorList>
            <person name="Pk S."/>
            <person name="Ch S."/>
            <person name="Ch V.R."/>
        </authorList>
    </citation>
    <scope>NUCLEOTIDE SEQUENCE [LARGE SCALE GENOMIC DNA]</scope>
    <source>
        <strain evidence="10 11">JC819</strain>
    </source>
</reference>
<dbReference type="InterPro" id="IPR036412">
    <property type="entry name" value="HAD-like_sf"/>
</dbReference>
<feature type="transmembrane region" description="Helical" evidence="8">
    <location>
        <begin position="765"/>
        <end position="786"/>
    </location>
</feature>
<keyword evidence="8" id="KW-0547">Nucleotide-binding</keyword>